<evidence type="ECO:0000313" key="8">
    <source>
        <dbReference type="Proteomes" id="UP000177053"/>
    </source>
</evidence>
<comment type="subcellular location">
    <subcellularLocation>
        <location evidence="1">Membrane</location>
        <topology evidence="1">Multi-pass membrane protein</topology>
    </subcellularLocation>
</comment>
<dbReference type="Pfam" id="PF00188">
    <property type="entry name" value="CAP"/>
    <property type="match status" value="1"/>
</dbReference>
<organism evidence="7 8">
    <name type="scientific">Candidatus Woesebacteria bacterium RBG_16_34_12</name>
    <dbReference type="NCBI Taxonomy" id="1802480"/>
    <lineage>
        <taxon>Bacteria</taxon>
        <taxon>Candidatus Woeseibacteriota</taxon>
    </lineage>
</organism>
<evidence type="ECO:0000256" key="3">
    <source>
        <dbReference type="ARBA" id="ARBA00022989"/>
    </source>
</evidence>
<dbReference type="InterPro" id="IPR014044">
    <property type="entry name" value="CAP_dom"/>
</dbReference>
<dbReference type="InterPro" id="IPR035940">
    <property type="entry name" value="CAP_sf"/>
</dbReference>
<evidence type="ECO:0000256" key="5">
    <source>
        <dbReference type="SAM" id="Phobius"/>
    </source>
</evidence>
<dbReference type="AlphaFoldDB" id="A0A1F7XAR6"/>
<proteinExistence type="predicted"/>
<dbReference type="Proteomes" id="UP000177053">
    <property type="component" value="Unassembled WGS sequence"/>
</dbReference>
<evidence type="ECO:0000256" key="4">
    <source>
        <dbReference type="ARBA" id="ARBA00023136"/>
    </source>
</evidence>
<evidence type="ECO:0000313" key="7">
    <source>
        <dbReference type="EMBL" id="OGM12116.1"/>
    </source>
</evidence>
<feature type="transmembrane region" description="Helical" evidence="5">
    <location>
        <begin position="6"/>
        <end position="24"/>
    </location>
</feature>
<comment type="caution">
    <text evidence="7">The sequence shown here is derived from an EMBL/GenBank/DDBJ whole genome shotgun (WGS) entry which is preliminary data.</text>
</comment>
<accession>A0A1F7XAR6</accession>
<feature type="transmembrane region" description="Helical" evidence="5">
    <location>
        <begin position="75"/>
        <end position="97"/>
    </location>
</feature>
<dbReference type="GO" id="GO:0009403">
    <property type="term" value="P:toxin biosynthetic process"/>
    <property type="evidence" value="ECO:0007669"/>
    <property type="project" value="InterPro"/>
</dbReference>
<dbReference type="Gene3D" id="3.40.33.10">
    <property type="entry name" value="CAP"/>
    <property type="match status" value="1"/>
</dbReference>
<dbReference type="InterPro" id="IPR003825">
    <property type="entry name" value="Colicin-V_CvpA"/>
</dbReference>
<evidence type="ECO:0000259" key="6">
    <source>
        <dbReference type="Pfam" id="PF00188"/>
    </source>
</evidence>
<dbReference type="GO" id="GO:0016020">
    <property type="term" value="C:membrane"/>
    <property type="evidence" value="ECO:0007669"/>
    <property type="project" value="UniProtKB-SubCell"/>
</dbReference>
<gene>
    <name evidence="7" type="ORF">A2Z22_03435</name>
</gene>
<protein>
    <recommendedName>
        <fullName evidence="6">SCP domain-containing protein</fullName>
    </recommendedName>
</protein>
<feature type="transmembrane region" description="Helical" evidence="5">
    <location>
        <begin position="31"/>
        <end position="55"/>
    </location>
</feature>
<reference evidence="7 8" key="1">
    <citation type="journal article" date="2016" name="Nat. Commun.">
        <title>Thousands of microbial genomes shed light on interconnected biogeochemical processes in an aquifer system.</title>
        <authorList>
            <person name="Anantharaman K."/>
            <person name="Brown C.T."/>
            <person name="Hug L.A."/>
            <person name="Sharon I."/>
            <person name="Castelle C.J."/>
            <person name="Probst A.J."/>
            <person name="Thomas B.C."/>
            <person name="Singh A."/>
            <person name="Wilkins M.J."/>
            <person name="Karaoz U."/>
            <person name="Brodie E.L."/>
            <person name="Williams K.H."/>
            <person name="Hubbard S.S."/>
            <person name="Banfield J.F."/>
        </authorList>
    </citation>
    <scope>NUCLEOTIDE SEQUENCE [LARGE SCALE GENOMIC DNA]</scope>
</reference>
<dbReference type="CDD" id="cd05379">
    <property type="entry name" value="CAP_bacterial"/>
    <property type="match status" value="1"/>
</dbReference>
<evidence type="ECO:0000256" key="2">
    <source>
        <dbReference type="ARBA" id="ARBA00022692"/>
    </source>
</evidence>
<keyword evidence="3 5" id="KW-1133">Transmembrane helix</keyword>
<evidence type="ECO:0000256" key="1">
    <source>
        <dbReference type="ARBA" id="ARBA00004141"/>
    </source>
</evidence>
<sequence length="325" mass="36550">MSLNSIQSNWIDLVILIILAYFVSEAFRVGFWIILADFISFSLSLVLSFLTYPYIARLLRTNFAISHSFSNALGFLFSAVIIGAILGYILSLIIHKIPRKYWNFSRRSFWSIFPAIGEGLVLIAFILTLSISLPLNSKIKTDLTDAKIGGIILKNTAGLNSNFNDIFGKAIEDSLAYLIVRPESKETIQLTVGKTELSKDQESEVKMFNSVNEERRKHQIAYLIWDNDLANISEDYAMDMWQRTYFSHYSPEGENVGDRLKKAEISFVYAAENLAMAPTVTIAHAGLMNSEGHKANILDNKFSKIGIGVIDNGIYGKIFVQVFTD</sequence>
<dbReference type="PANTHER" id="PTHR31157:SF1">
    <property type="entry name" value="SCP DOMAIN-CONTAINING PROTEIN"/>
    <property type="match status" value="1"/>
</dbReference>
<dbReference type="SUPFAM" id="SSF55797">
    <property type="entry name" value="PR-1-like"/>
    <property type="match status" value="1"/>
</dbReference>
<feature type="domain" description="SCP" evidence="6">
    <location>
        <begin position="209"/>
        <end position="323"/>
    </location>
</feature>
<dbReference type="PANTHER" id="PTHR31157">
    <property type="entry name" value="SCP DOMAIN-CONTAINING PROTEIN"/>
    <property type="match status" value="1"/>
</dbReference>
<feature type="transmembrane region" description="Helical" evidence="5">
    <location>
        <begin position="109"/>
        <end position="133"/>
    </location>
</feature>
<keyword evidence="4 5" id="KW-0472">Membrane</keyword>
<name>A0A1F7XAR6_9BACT</name>
<dbReference type="EMBL" id="MGFS01000003">
    <property type="protein sequence ID" value="OGM12116.1"/>
    <property type="molecule type" value="Genomic_DNA"/>
</dbReference>
<dbReference type="Pfam" id="PF02674">
    <property type="entry name" value="Colicin_V"/>
    <property type="match status" value="1"/>
</dbReference>
<keyword evidence="2 5" id="KW-0812">Transmembrane</keyword>